<comment type="cofactor">
    <cofactor evidence="1">
        <name>pyridoxal 5'-phosphate</name>
        <dbReference type="ChEBI" id="CHEBI:597326"/>
    </cofactor>
</comment>
<evidence type="ECO:0000259" key="5">
    <source>
        <dbReference type="Pfam" id="PF00278"/>
    </source>
</evidence>
<dbReference type="Gene3D" id="2.40.37.10">
    <property type="entry name" value="Lyase, Ornithine Decarboxylase, Chain A, domain 1"/>
    <property type="match status" value="1"/>
</dbReference>
<organism evidence="7">
    <name type="scientific">bioreactor metagenome</name>
    <dbReference type="NCBI Taxonomy" id="1076179"/>
    <lineage>
        <taxon>unclassified sequences</taxon>
        <taxon>metagenomes</taxon>
        <taxon>ecological metagenomes</taxon>
    </lineage>
</organism>
<feature type="domain" description="Orn/DAP/Arg decarboxylase 2 C-terminal" evidence="5">
    <location>
        <begin position="18"/>
        <end position="361"/>
    </location>
</feature>
<evidence type="ECO:0000256" key="4">
    <source>
        <dbReference type="ARBA" id="ARBA00023239"/>
    </source>
</evidence>
<dbReference type="InterPro" id="IPR022653">
    <property type="entry name" value="De-COase2_pyr-phos_BS"/>
</dbReference>
<dbReference type="PANTHER" id="PTHR43727">
    <property type="entry name" value="DIAMINOPIMELATE DECARBOXYLASE"/>
    <property type="match status" value="1"/>
</dbReference>
<dbReference type="EMBL" id="VSSQ01000437">
    <property type="protein sequence ID" value="MPL94665.1"/>
    <property type="molecule type" value="Genomic_DNA"/>
</dbReference>
<keyword evidence="2" id="KW-0210">Decarboxylase</keyword>
<dbReference type="Gene3D" id="3.20.20.10">
    <property type="entry name" value="Alanine racemase"/>
    <property type="match status" value="1"/>
</dbReference>
<evidence type="ECO:0000256" key="2">
    <source>
        <dbReference type="ARBA" id="ARBA00022793"/>
    </source>
</evidence>
<dbReference type="FunFam" id="3.20.20.10:FF:000003">
    <property type="entry name" value="Diaminopimelate decarboxylase"/>
    <property type="match status" value="1"/>
</dbReference>
<dbReference type="InterPro" id="IPR029066">
    <property type="entry name" value="PLP-binding_barrel"/>
</dbReference>
<evidence type="ECO:0000259" key="6">
    <source>
        <dbReference type="Pfam" id="PF02784"/>
    </source>
</evidence>
<dbReference type="SUPFAM" id="SSF50621">
    <property type="entry name" value="Alanine racemase C-terminal domain-like"/>
    <property type="match status" value="1"/>
</dbReference>
<dbReference type="InterPro" id="IPR009006">
    <property type="entry name" value="Ala_racemase/Decarboxylase_C"/>
</dbReference>
<comment type="caution">
    <text evidence="7">The sequence shown here is derived from an EMBL/GenBank/DDBJ whole genome shotgun (WGS) entry which is preliminary data.</text>
</comment>
<dbReference type="CDD" id="cd06828">
    <property type="entry name" value="PLPDE_III_DapDC"/>
    <property type="match status" value="1"/>
</dbReference>
<dbReference type="PRINTS" id="PR01181">
    <property type="entry name" value="DAPDCRBXLASE"/>
</dbReference>
<dbReference type="PRINTS" id="PR01179">
    <property type="entry name" value="ODADCRBXLASE"/>
</dbReference>
<dbReference type="HAMAP" id="MF_02120">
    <property type="entry name" value="LysA"/>
    <property type="match status" value="1"/>
</dbReference>
<dbReference type="Pfam" id="PF00278">
    <property type="entry name" value="Orn_DAP_Arg_deC"/>
    <property type="match status" value="1"/>
</dbReference>
<dbReference type="InterPro" id="IPR022643">
    <property type="entry name" value="De-COase2_C"/>
</dbReference>
<evidence type="ECO:0000256" key="1">
    <source>
        <dbReference type="ARBA" id="ARBA00001933"/>
    </source>
</evidence>
<dbReference type="PANTHER" id="PTHR43727:SF2">
    <property type="entry name" value="GROUP IV DECARBOXYLASE"/>
    <property type="match status" value="1"/>
</dbReference>
<keyword evidence="4 7" id="KW-0456">Lyase</keyword>
<evidence type="ECO:0000313" key="7">
    <source>
        <dbReference type="EMBL" id="MPL94665.1"/>
    </source>
</evidence>
<keyword evidence="3" id="KW-0663">Pyridoxal phosphate</keyword>
<dbReference type="Pfam" id="PF02784">
    <property type="entry name" value="Orn_Arg_deC_N"/>
    <property type="match status" value="1"/>
</dbReference>
<dbReference type="InterPro" id="IPR000183">
    <property type="entry name" value="Orn/DAP/Arg_de-COase"/>
</dbReference>
<reference evidence="7" key="1">
    <citation type="submission" date="2019-08" db="EMBL/GenBank/DDBJ databases">
        <authorList>
            <person name="Kucharzyk K."/>
            <person name="Murdoch R.W."/>
            <person name="Higgins S."/>
            <person name="Loffler F."/>
        </authorList>
    </citation>
    <scope>NUCLEOTIDE SEQUENCE</scope>
</reference>
<feature type="domain" description="Orn/DAP/Arg decarboxylase 2 N-terminal" evidence="6">
    <location>
        <begin position="30"/>
        <end position="273"/>
    </location>
</feature>
<protein>
    <submittedName>
        <fullName evidence="7">Diaminopimelate decarboxylase</fullName>
        <ecNumber evidence="7">4.1.1.20</ecNumber>
    </submittedName>
</protein>
<dbReference type="EC" id="4.1.1.20" evidence="7"/>
<dbReference type="PROSITE" id="PS00878">
    <property type="entry name" value="ODR_DC_2_1"/>
    <property type="match status" value="1"/>
</dbReference>
<sequence>MIKAKYPVNRFSDIPTPFYYYDLDVLRTSLAEIKRQIEGQPFVVHYALKANVNPEVLKTIKEAGLGADCVSGGEVQAALDAGIVPAKVVFAGVGKADWEINLGLDNDIFCFNVESIPELEVIDELARAKGKTAKVALRINPNVSANTHHYITTGLNENKFGINLTELDKVTQIVKGLQNVKLIGIHFHIGSQITDMSPFQDLCVRINELQDHFEANDIALKNINVGGGLGVNYEHPNHFPIPEYEAYFKIFREHLSLRPGQTLHFELGRSIVAQCGSLISRVLYVKEGTSKKFVILDAGFTDLIRPALYQAYHRVENLSSDLKKEAYDVVGPICESSDVFVKDYRMNQTKRGDIIALRSAGAYGEIMASQYNLRKLPKAYTSDELK</sequence>
<dbReference type="NCBIfam" id="TIGR01048">
    <property type="entry name" value="lysA"/>
    <property type="match status" value="1"/>
</dbReference>
<proteinExistence type="inferred from homology"/>
<dbReference type="AlphaFoldDB" id="A0A644VTC4"/>
<dbReference type="GO" id="GO:0008836">
    <property type="term" value="F:diaminopimelate decarboxylase activity"/>
    <property type="evidence" value="ECO:0007669"/>
    <property type="project" value="UniProtKB-EC"/>
</dbReference>
<gene>
    <name evidence="7" type="primary">lysA_15</name>
    <name evidence="7" type="ORF">SDC9_40820</name>
</gene>
<dbReference type="GO" id="GO:0009089">
    <property type="term" value="P:lysine biosynthetic process via diaminopimelate"/>
    <property type="evidence" value="ECO:0007669"/>
    <property type="project" value="InterPro"/>
</dbReference>
<evidence type="ECO:0000256" key="3">
    <source>
        <dbReference type="ARBA" id="ARBA00022898"/>
    </source>
</evidence>
<accession>A0A644VTC4</accession>
<dbReference type="SUPFAM" id="SSF51419">
    <property type="entry name" value="PLP-binding barrel"/>
    <property type="match status" value="1"/>
</dbReference>
<dbReference type="InterPro" id="IPR022644">
    <property type="entry name" value="De-COase2_N"/>
</dbReference>
<dbReference type="InterPro" id="IPR002986">
    <property type="entry name" value="DAP_deCOOHase_LysA"/>
</dbReference>
<name>A0A644VTC4_9ZZZZ</name>